<sequence length="521" mass="57783">MALPFPVDPALLGANILKTPGRDGGPPLGTNLPEGEAGHSGPHQVTSFLGLGRKTSPTGSNDHRGELKDLDGTDLDVADLDGADLDSTREDTPGIDIINPPETPLGITPATARTDDQLNLNLALKPATTADGLIRSLGLGNVKEELCMSSAEWLRFQQEIVKFLDQGEWLYESYKEAAYAFLEGTGANERFFGILPGAEAEGMLINRGGLAWELDNDRIIDHVATVVAAWKEESAHSDDDTEEDCEEEGTPPVETHSRVRSTEQKPQLKPQTIAMLPKDIIDECMAAFPVKSTRQSTRQGMNSSDEDNDDNEGSGLFITQYGTSVKRVHRRIETDDEYDDGNKDHDWHQPTVKGNKRRRVMTETPTPSLTAWTIASARNPEPQVYFNRAWPTLIGDTLTGPQLWINPKPSLPAPWLPSTLHIHGVQRGSMKLLSLNLIMTLDGLLYQFRNAFRQEMSDSTVTNKRQIVRRIRVYHKLLFDTMGLRIEGNNAQLWKETMKEMQKKIAGKGSDRISGSVEVHF</sequence>
<dbReference type="EMBL" id="VXIT01000014">
    <property type="protein sequence ID" value="KAA6408098.1"/>
    <property type="molecule type" value="Genomic_DNA"/>
</dbReference>
<feature type="region of interest" description="Disordered" evidence="1">
    <location>
        <begin position="83"/>
        <end position="106"/>
    </location>
</feature>
<protein>
    <submittedName>
        <fullName evidence="2">Uncharacterized protein</fullName>
    </submittedName>
</protein>
<organism evidence="2 3">
    <name type="scientific">Lasallia pustulata</name>
    <dbReference type="NCBI Taxonomy" id="136370"/>
    <lineage>
        <taxon>Eukaryota</taxon>
        <taxon>Fungi</taxon>
        <taxon>Dikarya</taxon>
        <taxon>Ascomycota</taxon>
        <taxon>Pezizomycotina</taxon>
        <taxon>Lecanoromycetes</taxon>
        <taxon>OSLEUM clade</taxon>
        <taxon>Umbilicariomycetidae</taxon>
        <taxon>Umbilicariales</taxon>
        <taxon>Umbilicariaceae</taxon>
        <taxon>Lasallia</taxon>
    </lineage>
</organism>
<evidence type="ECO:0000313" key="2">
    <source>
        <dbReference type="EMBL" id="KAA6408098.1"/>
    </source>
</evidence>
<evidence type="ECO:0000313" key="3">
    <source>
        <dbReference type="Proteomes" id="UP000324767"/>
    </source>
</evidence>
<feature type="region of interest" description="Disordered" evidence="1">
    <location>
        <begin position="291"/>
        <end position="320"/>
    </location>
</feature>
<feature type="region of interest" description="Disordered" evidence="1">
    <location>
        <begin position="18"/>
        <end position="70"/>
    </location>
</feature>
<dbReference type="OrthoDB" id="5405320at2759"/>
<dbReference type="AlphaFoldDB" id="A0A5M8PGM1"/>
<dbReference type="Proteomes" id="UP000324767">
    <property type="component" value="Unassembled WGS sequence"/>
</dbReference>
<proteinExistence type="predicted"/>
<name>A0A5M8PGM1_9LECA</name>
<feature type="region of interest" description="Disordered" evidence="1">
    <location>
        <begin position="232"/>
        <end position="268"/>
    </location>
</feature>
<feature type="compositionally biased region" description="Basic and acidic residues" evidence="1">
    <location>
        <begin position="61"/>
        <end position="70"/>
    </location>
</feature>
<gene>
    <name evidence="2" type="ORF">FRX48_07839</name>
</gene>
<comment type="caution">
    <text evidence="2">The sequence shown here is derived from an EMBL/GenBank/DDBJ whole genome shotgun (WGS) entry which is preliminary data.</text>
</comment>
<accession>A0A5M8PGM1</accession>
<feature type="compositionally biased region" description="Polar residues" evidence="1">
    <location>
        <begin position="292"/>
        <end position="301"/>
    </location>
</feature>
<feature type="region of interest" description="Disordered" evidence="1">
    <location>
        <begin position="336"/>
        <end position="364"/>
    </location>
</feature>
<reference evidence="2 3" key="1">
    <citation type="submission" date="2019-09" db="EMBL/GenBank/DDBJ databases">
        <title>The hologenome of the rock-dwelling lichen Lasallia pustulata.</title>
        <authorList>
            <person name="Greshake Tzovaras B."/>
            <person name="Segers F."/>
            <person name="Bicker A."/>
            <person name="Dal Grande F."/>
            <person name="Otte J."/>
            <person name="Hankeln T."/>
            <person name="Schmitt I."/>
            <person name="Ebersberger I."/>
        </authorList>
    </citation>
    <scope>NUCLEOTIDE SEQUENCE [LARGE SCALE GENOMIC DNA]</scope>
    <source>
        <strain evidence="2">A1-1</strain>
    </source>
</reference>
<feature type="compositionally biased region" description="Acidic residues" evidence="1">
    <location>
        <begin position="239"/>
        <end position="249"/>
    </location>
</feature>
<evidence type="ECO:0000256" key="1">
    <source>
        <dbReference type="SAM" id="MobiDB-lite"/>
    </source>
</evidence>